<keyword evidence="4" id="KW-1185">Reference proteome</keyword>
<dbReference type="EMBL" id="JAUEPO010000002">
    <property type="protein sequence ID" value="KAK3331644.1"/>
    <property type="molecule type" value="Genomic_DNA"/>
</dbReference>
<organism evidence="3 4">
    <name type="scientific">Cercophora scortea</name>
    <dbReference type="NCBI Taxonomy" id="314031"/>
    <lineage>
        <taxon>Eukaryota</taxon>
        <taxon>Fungi</taxon>
        <taxon>Dikarya</taxon>
        <taxon>Ascomycota</taxon>
        <taxon>Pezizomycotina</taxon>
        <taxon>Sordariomycetes</taxon>
        <taxon>Sordariomycetidae</taxon>
        <taxon>Sordariales</taxon>
        <taxon>Lasiosphaeriaceae</taxon>
        <taxon>Cercophora</taxon>
    </lineage>
</organism>
<feature type="transmembrane region" description="Helical" evidence="2">
    <location>
        <begin position="89"/>
        <end position="111"/>
    </location>
</feature>
<feature type="region of interest" description="Disordered" evidence="1">
    <location>
        <begin position="1"/>
        <end position="23"/>
    </location>
</feature>
<comment type="caution">
    <text evidence="3">The sequence shown here is derived from an EMBL/GenBank/DDBJ whole genome shotgun (WGS) entry which is preliminary data.</text>
</comment>
<feature type="transmembrane region" description="Helical" evidence="2">
    <location>
        <begin position="211"/>
        <end position="231"/>
    </location>
</feature>
<reference evidence="3" key="1">
    <citation type="journal article" date="2023" name="Mol. Phylogenet. Evol.">
        <title>Genome-scale phylogeny and comparative genomics of the fungal order Sordariales.</title>
        <authorList>
            <person name="Hensen N."/>
            <person name="Bonometti L."/>
            <person name="Westerberg I."/>
            <person name="Brannstrom I.O."/>
            <person name="Guillou S."/>
            <person name="Cros-Aarteil S."/>
            <person name="Calhoun S."/>
            <person name="Haridas S."/>
            <person name="Kuo A."/>
            <person name="Mondo S."/>
            <person name="Pangilinan J."/>
            <person name="Riley R."/>
            <person name="LaButti K."/>
            <person name="Andreopoulos B."/>
            <person name="Lipzen A."/>
            <person name="Chen C."/>
            <person name="Yan M."/>
            <person name="Daum C."/>
            <person name="Ng V."/>
            <person name="Clum A."/>
            <person name="Steindorff A."/>
            <person name="Ohm R.A."/>
            <person name="Martin F."/>
            <person name="Silar P."/>
            <person name="Natvig D.O."/>
            <person name="Lalanne C."/>
            <person name="Gautier V."/>
            <person name="Ament-Velasquez S.L."/>
            <person name="Kruys A."/>
            <person name="Hutchinson M.I."/>
            <person name="Powell A.J."/>
            <person name="Barry K."/>
            <person name="Miller A.N."/>
            <person name="Grigoriev I.V."/>
            <person name="Debuchy R."/>
            <person name="Gladieux P."/>
            <person name="Hiltunen Thoren M."/>
            <person name="Johannesson H."/>
        </authorList>
    </citation>
    <scope>NUCLEOTIDE SEQUENCE</scope>
    <source>
        <strain evidence="3">SMH4131-1</strain>
    </source>
</reference>
<evidence type="ECO:0000313" key="4">
    <source>
        <dbReference type="Proteomes" id="UP001286456"/>
    </source>
</evidence>
<evidence type="ECO:0000256" key="2">
    <source>
        <dbReference type="SAM" id="Phobius"/>
    </source>
</evidence>
<feature type="transmembrane region" description="Helical" evidence="2">
    <location>
        <begin position="171"/>
        <end position="191"/>
    </location>
</feature>
<protein>
    <submittedName>
        <fullName evidence="3">Uncharacterized protein</fullName>
    </submittedName>
</protein>
<dbReference type="Proteomes" id="UP001286456">
    <property type="component" value="Unassembled WGS sequence"/>
</dbReference>
<feature type="transmembrane region" description="Helical" evidence="2">
    <location>
        <begin position="287"/>
        <end position="306"/>
    </location>
</feature>
<dbReference type="AlphaFoldDB" id="A0AAE0IUS2"/>
<evidence type="ECO:0000313" key="3">
    <source>
        <dbReference type="EMBL" id="KAK3331644.1"/>
    </source>
</evidence>
<keyword evidence="2" id="KW-0812">Transmembrane</keyword>
<name>A0AAE0IUS2_9PEZI</name>
<evidence type="ECO:0000256" key="1">
    <source>
        <dbReference type="SAM" id="MobiDB-lite"/>
    </source>
</evidence>
<keyword evidence="2" id="KW-0472">Membrane</keyword>
<sequence>MSDTKSNSPTSSIQPSVASSSTTPFTGLEAHGDAVLSDGPTLRFVREKGIFRPLNHPPNLQNSLLSTVGYLELANAGDFAANYWNDSPLPLYAVGLMAFGGTLAFVMLDFARRDARLSWQNIRGLLAERRSLLTQRSQHERQESQEAIIRAIDCYLYVNFREFGTEIMDRLFMDSFLGFGAILVGVGTYMAIAGANPHIFFASNLLTGHIGNSPCALFGLMNFLWSSWVWLRARDHRKVTSADLVGDPKLQAMIRRRTLYVQLHSILSGVAALIAGGAALATATEPWAYVALAPCISASVIANYLWRQSVGYSRPFVTQGSSMVMFQKQPCRWCKTSIRFTQSWILSSGMACTRLSVLFFFTRRF</sequence>
<accession>A0AAE0IUS2</accession>
<reference evidence="3" key="2">
    <citation type="submission" date="2023-06" db="EMBL/GenBank/DDBJ databases">
        <authorList>
            <consortium name="Lawrence Berkeley National Laboratory"/>
            <person name="Haridas S."/>
            <person name="Hensen N."/>
            <person name="Bonometti L."/>
            <person name="Westerberg I."/>
            <person name="Brannstrom I.O."/>
            <person name="Guillou S."/>
            <person name="Cros-Aarteil S."/>
            <person name="Calhoun S."/>
            <person name="Kuo A."/>
            <person name="Mondo S."/>
            <person name="Pangilinan J."/>
            <person name="Riley R."/>
            <person name="Labutti K."/>
            <person name="Andreopoulos B."/>
            <person name="Lipzen A."/>
            <person name="Chen C."/>
            <person name="Yanf M."/>
            <person name="Daum C."/>
            <person name="Ng V."/>
            <person name="Clum A."/>
            <person name="Steindorff A."/>
            <person name="Ohm R."/>
            <person name="Martin F."/>
            <person name="Silar P."/>
            <person name="Natvig D."/>
            <person name="Lalanne C."/>
            <person name="Gautier V."/>
            <person name="Ament-Velasquez S.L."/>
            <person name="Kruys A."/>
            <person name="Hutchinson M.I."/>
            <person name="Powell A.J."/>
            <person name="Barry K."/>
            <person name="Miller A.N."/>
            <person name="Grigoriev I.V."/>
            <person name="Debuchy R."/>
            <person name="Gladieux P."/>
            <person name="Thoren M.H."/>
            <person name="Johannesson H."/>
        </authorList>
    </citation>
    <scope>NUCLEOTIDE SEQUENCE</scope>
    <source>
        <strain evidence="3">SMH4131-1</strain>
    </source>
</reference>
<feature type="transmembrane region" description="Helical" evidence="2">
    <location>
        <begin position="259"/>
        <end position="281"/>
    </location>
</feature>
<gene>
    <name evidence="3" type="ORF">B0T19DRAFT_84210</name>
</gene>
<proteinExistence type="predicted"/>
<keyword evidence="2" id="KW-1133">Transmembrane helix</keyword>